<protein>
    <recommendedName>
        <fullName evidence="1">DUF4376 domain-containing protein</fullName>
    </recommendedName>
</protein>
<feature type="domain" description="DUF4376" evidence="1">
    <location>
        <begin position="60"/>
        <end position="137"/>
    </location>
</feature>
<dbReference type="Pfam" id="PF14301">
    <property type="entry name" value="DUF4376"/>
    <property type="match status" value="1"/>
</dbReference>
<keyword evidence="3" id="KW-1185">Reference proteome</keyword>
<evidence type="ECO:0000313" key="3">
    <source>
        <dbReference type="Proteomes" id="UP000777002"/>
    </source>
</evidence>
<gene>
    <name evidence="2" type="ORF">H5985_02705</name>
</gene>
<comment type="caution">
    <text evidence="2">The sequence shown here is derived from an EMBL/GenBank/DDBJ whole genome shotgun (WGS) entry which is preliminary data.</text>
</comment>
<dbReference type="Proteomes" id="UP000777002">
    <property type="component" value="Unassembled WGS sequence"/>
</dbReference>
<dbReference type="InterPro" id="IPR025484">
    <property type="entry name" value="DUF4376"/>
</dbReference>
<proteinExistence type="predicted"/>
<dbReference type="RefSeq" id="WP_205049781.1">
    <property type="nucleotide sequence ID" value="NZ_JACJKX010000003.1"/>
</dbReference>
<evidence type="ECO:0000313" key="2">
    <source>
        <dbReference type="EMBL" id="MBM6928180.1"/>
    </source>
</evidence>
<reference evidence="2 3" key="1">
    <citation type="journal article" date="2021" name="Sci. Rep.">
        <title>The distribution of antibiotic resistance genes in chicken gut microbiota commensals.</title>
        <authorList>
            <person name="Juricova H."/>
            <person name="Matiasovicova J."/>
            <person name="Kubasova T."/>
            <person name="Cejkova D."/>
            <person name="Rychlik I."/>
        </authorList>
    </citation>
    <scope>NUCLEOTIDE SEQUENCE [LARGE SCALE GENOMIC DNA]</scope>
    <source>
        <strain evidence="2 3">An562</strain>
    </source>
</reference>
<sequence>MIKKYIYQDQEYLSAYLVRDAILKAENMIFGEEPEEGKAEFWAALGVTYTEEPDPEPTPEELLAEAKIERAKKVAKIKVTVDGMEFDGDETAQTRMGRTIAAAVALGVDINTYTQTWVLADNTVATPTIKQLAQALKLAGEAQTDLWTVPYTAELKAE</sequence>
<evidence type="ECO:0000259" key="1">
    <source>
        <dbReference type="Pfam" id="PF14301"/>
    </source>
</evidence>
<accession>A0ABS2GQY2</accession>
<name>A0ABS2GQY2_9BURK</name>
<dbReference type="EMBL" id="JACJKX010000003">
    <property type="protein sequence ID" value="MBM6928180.1"/>
    <property type="molecule type" value="Genomic_DNA"/>
</dbReference>
<organism evidence="2 3">
    <name type="scientific">Parasutterella secunda</name>
    <dbReference type="NCBI Taxonomy" id="626947"/>
    <lineage>
        <taxon>Bacteria</taxon>
        <taxon>Pseudomonadati</taxon>
        <taxon>Pseudomonadota</taxon>
        <taxon>Betaproteobacteria</taxon>
        <taxon>Burkholderiales</taxon>
        <taxon>Sutterellaceae</taxon>
        <taxon>Parasutterella</taxon>
    </lineage>
</organism>